<dbReference type="SUPFAM" id="SSF81296">
    <property type="entry name" value="E set domains"/>
    <property type="match status" value="1"/>
</dbReference>
<feature type="domain" description="Glucan biosynthesis periplasmic MdoG C-terminal" evidence="6">
    <location>
        <begin position="48"/>
        <end position="534"/>
    </location>
</feature>
<comment type="caution">
    <text evidence="8">The sequence shown here is derived from an EMBL/GenBank/DDBJ whole genome shotgun (WGS) entry which is preliminary data.</text>
</comment>
<dbReference type="PIRSF" id="PIRSF006281">
    <property type="entry name" value="MdoG"/>
    <property type="match status" value="1"/>
</dbReference>
<evidence type="ECO:0000256" key="5">
    <source>
        <dbReference type="ARBA" id="ARBA00022764"/>
    </source>
</evidence>
<keyword evidence="10" id="KW-1185">Reference proteome</keyword>
<dbReference type="SUPFAM" id="SSF74650">
    <property type="entry name" value="Galactose mutarotase-like"/>
    <property type="match status" value="1"/>
</dbReference>
<dbReference type="EMBL" id="MDUX01000002">
    <property type="protein sequence ID" value="KAF7600749.1"/>
    <property type="molecule type" value="Genomic_DNA"/>
</dbReference>
<name>A0A272EST6_9RHOO</name>
<dbReference type="PANTHER" id="PTHR30504:SF3">
    <property type="entry name" value="GLUCANS BIOSYNTHESIS PROTEIN D"/>
    <property type="match status" value="1"/>
</dbReference>
<dbReference type="InterPro" id="IPR013783">
    <property type="entry name" value="Ig-like_fold"/>
</dbReference>
<dbReference type="InterPro" id="IPR011013">
    <property type="entry name" value="Gal_mutarotase_sf_dom"/>
</dbReference>
<comment type="subcellular location">
    <subcellularLocation>
        <location evidence="1">Periplasm</location>
    </subcellularLocation>
</comment>
<dbReference type="Proteomes" id="UP000623509">
    <property type="component" value="Unassembled WGS sequence"/>
</dbReference>
<dbReference type="PANTHER" id="PTHR30504">
    <property type="entry name" value="GLUCANS BIOSYNTHESIS PROTEIN"/>
    <property type="match status" value="1"/>
</dbReference>
<dbReference type="Pfam" id="PF04349">
    <property type="entry name" value="MdoG"/>
    <property type="match status" value="1"/>
</dbReference>
<reference evidence="8 9" key="2">
    <citation type="submission" date="2017-07" db="EMBL/GenBank/DDBJ databases">
        <title>Candidatus Dactylopiibacterium carminicum, a nitrogen-fixing symbiont of the cochineal insect Dactylopius coccus and Dactylopius opuntiae (Hemiptera: Coccoidea: Dactylopiidae).</title>
        <authorList>
            <person name="Vera A."/>
        </authorList>
    </citation>
    <scope>NUCLEOTIDE SEQUENCE [LARGE SCALE GENOMIC DNA]</scope>
    <source>
        <strain evidence="8 9">NFDCM</strain>
    </source>
</reference>
<dbReference type="OrthoDB" id="335750at2"/>
<dbReference type="UniPathway" id="UPA00637"/>
<reference evidence="7 10" key="1">
    <citation type="submission" date="2016-08" db="EMBL/GenBank/DDBJ databases">
        <title>Candidatus Dactylopiibacterium carminicum genome sequence.</title>
        <authorList>
            <person name="Ramirez-Puebla S.T."/>
            <person name="Ormeno-Orrillo E."/>
            <person name="Vera-Ponce De Leon A."/>
            <person name="Luis L."/>
            <person name="Sanchez-Flores A."/>
            <person name="Monica R."/>
            <person name="Martinez-Romero E."/>
        </authorList>
    </citation>
    <scope>NUCLEOTIDE SEQUENCE [LARGE SCALE GENOMIC DNA]</scope>
    <source>
        <strain evidence="7">END1</strain>
    </source>
</reference>
<organism evidence="8 9">
    <name type="scientific">Candidatus Dactylopiibacterium carminicum</name>
    <dbReference type="NCBI Taxonomy" id="857335"/>
    <lineage>
        <taxon>Bacteria</taxon>
        <taxon>Pseudomonadati</taxon>
        <taxon>Pseudomonadota</taxon>
        <taxon>Betaproteobacteria</taxon>
        <taxon>Rhodocyclales</taxon>
        <taxon>Rhodocyclaceae</taxon>
        <taxon>Candidatus Dactylopiibacterium</taxon>
    </lineage>
</organism>
<evidence type="ECO:0000313" key="7">
    <source>
        <dbReference type="EMBL" id="KAF7600749.1"/>
    </source>
</evidence>
<dbReference type="InterPro" id="IPR014438">
    <property type="entry name" value="Glucan_biosyn_MdoG/MdoD"/>
</dbReference>
<evidence type="ECO:0000313" key="10">
    <source>
        <dbReference type="Proteomes" id="UP000623509"/>
    </source>
</evidence>
<evidence type="ECO:0000256" key="1">
    <source>
        <dbReference type="ARBA" id="ARBA00004418"/>
    </source>
</evidence>
<keyword evidence="5" id="KW-0574">Periplasm</keyword>
<dbReference type="Proteomes" id="UP000216107">
    <property type="component" value="Unassembled WGS sequence"/>
</dbReference>
<dbReference type="Gene3D" id="2.60.40.10">
    <property type="entry name" value="Immunoglobulins"/>
    <property type="match status" value="1"/>
</dbReference>
<dbReference type="GO" id="GO:0030246">
    <property type="term" value="F:carbohydrate binding"/>
    <property type="evidence" value="ECO:0007669"/>
    <property type="project" value="InterPro"/>
</dbReference>
<accession>A0A272EST6</accession>
<dbReference type="EMBL" id="NMRN01000021">
    <property type="protein sequence ID" value="PAS93183.1"/>
    <property type="molecule type" value="Genomic_DNA"/>
</dbReference>
<evidence type="ECO:0000259" key="6">
    <source>
        <dbReference type="Pfam" id="PF04349"/>
    </source>
</evidence>
<evidence type="ECO:0000256" key="4">
    <source>
        <dbReference type="ARBA" id="ARBA00022729"/>
    </source>
</evidence>
<dbReference type="InterPro" id="IPR014718">
    <property type="entry name" value="GH-type_carb-bd"/>
</dbReference>
<evidence type="ECO:0000256" key="3">
    <source>
        <dbReference type="ARBA" id="ARBA00009284"/>
    </source>
</evidence>
<gene>
    <name evidence="7" type="ORF">BGI27_01220</name>
    <name evidence="8" type="ORF">CGU29_08640</name>
</gene>
<dbReference type="GO" id="GO:0030288">
    <property type="term" value="C:outer membrane-bounded periplasmic space"/>
    <property type="evidence" value="ECO:0007669"/>
    <property type="project" value="TreeGrafter"/>
</dbReference>
<comment type="similarity">
    <text evidence="3">Belongs to the OpgD/OpgG family.</text>
</comment>
<evidence type="ECO:0000313" key="8">
    <source>
        <dbReference type="EMBL" id="PAS93183.1"/>
    </source>
</evidence>
<evidence type="ECO:0000313" key="9">
    <source>
        <dbReference type="Proteomes" id="UP000216107"/>
    </source>
</evidence>
<dbReference type="GO" id="GO:0003824">
    <property type="term" value="F:catalytic activity"/>
    <property type="evidence" value="ECO:0007669"/>
    <property type="project" value="InterPro"/>
</dbReference>
<dbReference type="InterPro" id="IPR014756">
    <property type="entry name" value="Ig_E-set"/>
</dbReference>
<dbReference type="Gene3D" id="2.70.98.10">
    <property type="match status" value="1"/>
</dbReference>
<dbReference type="AlphaFoldDB" id="A0A272EST6"/>
<comment type="pathway">
    <text evidence="2">Glycan metabolism; osmoregulated periplasmic glucan (OPG) biosynthesis.</text>
</comment>
<proteinExistence type="inferred from homology"/>
<dbReference type="GO" id="GO:0051274">
    <property type="term" value="P:beta-glucan biosynthetic process"/>
    <property type="evidence" value="ECO:0007669"/>
    <property type="project" value="TreeGrafter"/>
</dbReference>
<keyword evidence="4" id="KW-0732">Signal</keyword>
<protein>
    <submittedName>
        <fullName evidence="8">Glucan biosynthesis protein D</fullName>
    </submittedName>
</protein>
<dbReference type="InterPro" id="IPR007444">
    <property type="entry name" value="Glucan_biosyn_MdoG_C"/>
</dbReference>
<evidence type="ECO:0000256" key="2">
    <source>
        <dbReference type="ARBA" id="ARBA00005001"/>
    </source>
</evidence>
<sequence>MLTHRRKGIETMISLGRRKTLLAATGLVALLLAPFGAAGASPDTGRPFSFERLVERAQQASRQAYVPPYRPAPDVVRRINYEEHGKLRFKTDQAPYAKPGQGGAYPVTFFHLGELFAKRVNMYLVRDGVAREFGYNPSLFEMPASSPARQLPRDSGFAGFRLQEWNGASDWRTQDWVAFLGASYFRSIGASGQYGLSARGVAVNPAVAGMPEEFPDFTEFYIEEQADPAAPVTISALLDGPSITGAYRFRLTRGLERTKGVTMEVESRLFLRRDVARLGLIPLTSMFWFGEYGHERINDWRPEVHDSDGLALWTGNGERIWRPLNNPAGITVSTFQDENPRGFGLLQRDRNFDHYRDGVFYDRRPSLWVEPLAPLGKGQVQLLEIPTDDEIHDNIGAFWVPAGEAKAGSQYSLHYRLHWLDNEPYPAENIAQTVATRIGRGGEPGKPRPADEYKFVVEFDRPSVMRQIPWGVFTEVVFSTSSGKVIRSFSEPVPGGNVWRATVDLSVEPERIAELRMYLALDGKPLTETWLYQFDRRNILPRP</sequence>